<keyword evidence="2" id="KW-1003">Cell membrane</keyword>
<evidence type="ECO:0000256" key="7">
    <source>
        <dbReference type="SAM" id="Phobius"/>
    </source>
</evidence>
<gene>
    <name evidence="9" type="ORF">ABII15_29395</name>
</gene>
<comment type="subcellular location">
    <subcellularLocation>
        <location evidence="1">Cell membrane</location>
        <topology evidence="1">Multi-pass membrane protein</topology>
    </subcellularLocation>
</comment>
<dbReference type="GO" id="GO:0022857">
    <property type="term" value="F:transmembrane transporter activity"/>
    <property type="evidence" value="ECO:0007669"/>
    <property type="project" value="TreeGrafter"/>
</dbReference>
<dbReference type="PANTHER" id="PTHR30572:SF4">
    <property type="entry name" value="ABC TRANSPORTER PERMEASE YTRF"/>
    <property type="match status" value="1"/>
</dbReference>
<keyword evidence="4 7" id="KW-1133">Transmembrane helix</keyword>
<feature type="transmembrane region" description="Helical" evidence="7">
    <location>
        <begin position="21"/>
        <end position="39"/>
    </location>
</feature>
<sequence length="448" mass="45805">MFTTFGLAARSVRQRPGRFLATLRSAFLGAAIIMTFDAMHDTAAGSGVDSTSADTLTTAASVVGGYGTLLVFFAVASTLTVNVRQRTDEINLLRTAGATPGQIKRMVVGESVAVALAGALLAVCPAALGGAVLLGVFKDSGQVADSVDYSFGPIALLSGVVVTLVAAAGAAFLAVRRVTRQAAGIRHGRRGTRTFMSWAALVVGCASVCSTFAMKATDAALMAAPAYGAILLSVGLALVSTSLLRTVLGRAEPLLTALTGAGGYLAVRNMRRRASQLSGVLVPLILFTAMATATLYMQAVENDTIKASGLTKSIEDKNLETLNLTVVGIIVVFACVMLINSLYAATAARVREFGQQRLAGATPAQILGTVAVEGAVLTVTGVFFGTLAALAGILPFTAVRTDGLLPDRGLGIWITVVAIAGAATMVTSLVTARRALRVPAVDAVALAA</sequence>
<evidence type="ECO:0000259" key="8">
    <source>
        <dbReference type="Pfam" id="PF02687"/>
    </source>
</evidence>
<evidence type="ECO:0000313" key="9">
    <source>
        <dbReference type="EMBL" id="XCJ73821.1"/>
    </source>
</evidence>
<name>A0AAU8J097_9ACTN</name>
<reference evidence="9" key="1">
    <citation type="submission" date="2024-06" db="EMBL/GenBank/DDBJ databases">
        <title>Streptomyces sp. strain HUAS MG91 genome sequences.</title>
        <authorList>
            <person name="Mo P."/>
        </authorList>
    </citation>
    <scope>NUCLEOTIDE SEQUENCE</scope>
    <source>
        <strain evidence="9">HUAS MG91</strain>
    </source>
</reference>
<dbReference type="GO" id="GO:0005886">
    <property type="term" value="C:plasma membrane"/>
    <property type="evidence" value="ECO:0007669"/>
    <property type="project" value="UniProtKB-SubCell"/>
</dbReference>
<evidence type="ECO:0000256" key="2">
    <source>
        <dbReference type="ARBA" id="ARBA00022475"/>
    </source>
</evidence>
<feature type="transmembrane region" description="Helical" evidence="7">
    <location>
        <begin position="410"/>
        <end position="430"/>
    </location>
</feature>
<feature type="transmembrane region" description="Helical" evidence="7">
    <location>
        <begin position="195"/>
        <end position="214"/>
    </location>
</feature>
<feature type="transmembrane region" description="Helical" evidence="7">
    <location>
        <begin position="322"/>
        <end position="345"/>
    </location>
</feature>
<feature type="domain" description="ABC3 transporter permease C-terminal" evidence="8">
    <location>
        <begin position="326"/>
        <end position="438"/>
    </location>
</feature>
<feature type="domain" description="ABC3 transporter permease C-terminal" evidence="8">
    <location>
        <begin position="67"/>
        <end position="181"/>
    </location>
</feature>
<protein>
    <submittedName>
        <fullName evidence="9">FtsX-like permease family protein</fullName>
    </submittedName>
</protein>
<dbReference type="InterPro" id="IPR050250">
    <property type="entry name" value="Macrolide_Exporter_MacB"/>
</dbReference>
<feature type="transmembrane region" description="Helical" evidence="7">
    <location>
        <begin position="112"/>
        <end position="134"/>
    </location>
</feature>
<dbReference type="KEGG" id="stac:ABII15_29395"/>
<evidence type="ECO:0000256" key="4">
    <source>
        <dbReference type="ARBA" id="ARBA00022989"/>
    </source>
</evidence>
<comment type="similarity">
    <text evidence="6">Belongs to the ABC-4 integral membrane protein family.</text>
</comment>
<accession>A0AAU8J097</accession>
<evidence type="ECO:0000256" key="6">
    <source>
        <dbReference type="ARBA" id="ARBA00038076"/>
    </source>
</evidence>
<proteinExistence type="inferred from homology"/>
<keyword evidence="3 7" id="KW-0812">Transmembrane</keyword>
<dbReference type="Pfam" id="PF02687">
    <property type="entry name" value="FtsX"/>
    <property type="match status" value="2"/>
</dbReference>
<feature type="transmembrane region" description="Helical" evidence="7">
    <location>
        <begin position="277"/>
        <end position="297"/>
    </location>
</feature>
<organism evidence="9">
    <name type="scientific">Streptomyces tabacisoli</name>
    <dbReference type="NCBI Taxonomy" id="3156398"/>
    <lineage>
        <taxon>Bacteria</taxon>
        <taxon>Bacillati</taxon>
        <taxon>Actinomycetota</taxon>
        <taxon>Actinomycetes</taxon>
        <taxon>Kitasatosporales</taxon>
        <taxon>Streptomycetaceae</taxon>
        <taxon>Streptomyces</taxon>
    </lineage>
</organism>
<dbReference type="InterPro" id="IPR003838">
    <property type="entry name" value="ABC3_permease_C"/>
</dbReference>
<dbReference type="RefSeq" id="WP_353945271.1">
    <property type="nucleotide sequence ID" value="NZ_CP159534.1"/>
</dbReference>
<dbReference type="PANTHER" id="PTHR30572">
    <property type="entry name" value="MEMBRANE COMPONENT OF TRANSPORTER-RELATED"/>
    <property type="match status" value="1"/>
</dbReference>
<dbReference type="AlphaFoldDB" id="A0AAU8J097"/>
<feature type="transmembrane region" description="Helical" evidence="7">
    <location>
        <begin position="366"/>
        <end position="390"/>
    </location>
</feature>
<evidence type="ECO:0000256" key="3">
    <source>
        <dbReference type="ARBA" id="ARBA00022692"/>
    </source>
</evidence>
<feature type="transmembrane region" description="Helical" evidence="7">
    <location>
        <begin position="59"/>
        <end position="81"/>
    </location>
</feature>
<dbReference type="EMBL" id="CP159534">
    <property type="protein sequence ID" value="XCJ73821.1"/>
    <property type="molecule type" value="Genomic_DNA"/>
</dbReference>
<evidence type="ECO:0000256" key="1">
    <source>
        <dbReference type="ARBA" id="ARBA00004651"/>
    </source>
</evidence>
<feature type="transmembrane region" description="Helical" evidence="7">
    <location>
        <begin position="154"/>
        <end position="175"/>
    </location>
</feature>
<evidence type="ECO:0000256" key="5">
    <source>
        <dbReference type="ARBA" id="ARBA00023136"/>
    </source>
</evidence>
<keyword evidence="5 7" id="KW-0472">Membrane</keyword>
<feature type="transmembrane region" description="Helical" evidence="7">
    <location>
        <begin position="226"/>
        <end position="248"/>
    </location>
</feature>